<evidence type="ECO:0000313" key="3">
    <source>
        <dbReference type="Proteomes" id="UP001200642"/>
    </source>
</evidence>
<name>A0AAE3JQG8_9FLAO</name>
<keyword evidence="3" id="KW-1185">Reference proteome</keyword>
<dbReference type="GO" id="GO:0005886">
    <property type="term" value="C:plasma membrane"/>
    <property type="evidence" value="ECO:0007669"/>
    <property type="project" value="TreeGrafter"/>
</dbReference>
<gene>
    <name evidence="2" type="ORF">K8352_05745</name>
</gene>
<feature type="transmembrane region" description="Helical" evidence="1">
    <location>
        <begin position="9"/>
        <end position="28"/>
    </location>
</feature>
<dbReference type="PANTHER" id="PTHR34989:SF1">
    <property type="entry name" value="PROTEIN HDED"/>
    <property type="match status" value="1"/>
</dbReference>
<feature type="transmembrane region" description="Helical" evidence="1">
    <location>
        <begin position="124"/>
        <end position="142"/>
    </location>
</feature>
<dbReference type="Pfam" id="PF03729">
    <property type="entry name" value="DUF308"/>
    <property type="match status" value="2"/>
</dbReference>
<feature type="transmembrane region" description="Helical" evidence="1">
    <location>
        <begin position="90"/>
        <end position="112"/>
    </location>
</feature>
<reference evidence="2" key="1">
    <citation type="submission" date="2023-02" db="EMBL/GenBank/DDBJ databases">
        <title>Genome of Flavobacteriaceae gen. nov. sp. strain F89.</title>
        <authorList>
            <person name="Wang Y."/>
        </authorList>
    </citation>
    <scope>NUCLEOTIDE SEQUENCE</scope>
    <source>
        <strain evidence="2">F89</strain>
    </source>
</reference>
<dbReference type="InterPro" id="IPR005325">
    <property type="entry name" value="DUF308_memb"/>
</dbReference>
<sequence length="194" mass="21661">MFKTLTKNWWLVVLKGVLLIIFALFAFFNPLLTAASLAMWFAFLIIADGFFTLISLFSDWKGNDNKWLFLAEGVISIIFGLLLFRMPGLTLLIMSFIISFWFIFVGISRIAMAIQLRKEIEGEGWLIAGGVLSVIFGLIIFAQPALGIGFSMFMLGFAALLVGIALLVIGLKLRKGQSWLKDKGAEIKNRLKDS</sequence>
<evidence type="ECO:0000256" key="1">
    <source>
        <dbReference type="SAM" id="Phobius"/>
    </source>
</evidence>
<keyword evidence="1" id="KW-0812">Transmembrane</keyword>
<dbReference type="InterPro" id="IPR052712">
    <property type="entry name" value="Acid_resist_chaperone_HdeD"/>
</dbReference>
<dbReference type="AlphaFoldDB" id="A0AAE3JQG8"/>
<comment type="caution">
    <text evidence="2">The sequence shown here is derived from an EMBL/GenBank/DDBJ whole genome shotgun (WGS) entry which is preliminary data.</text>
</comment>
<evidence type="ECO:0000313" key="2">
    <source>
        <dbReference type="EMBL" id="MCG2460243.1"/>
    </source>
</evidence>
<feature type="transmembrane region" description="Helical" evidence="1">
    <location>
        <begin position="67"/>
        <end position="84"/>
    </location>
</feature>
<keyword evidence="1" id="KW-1133">Transmembrane helix</keyword>
<keyword evidence="1" id="KW-0472">Membrane</keyword>
<dbReference type="PANTHER" id="PTHR34989">
    <property type="entry name" value="PROTEIN HDED"/>
    <property type="match status" value="1"/>
</dbReference>
<dbReference type="EMBL" id="JAIRBC010000006">
    <property type="protein sequence ID" value="MCG2460243.1"/>
    <property type="molecule type" value="Genomic_DNA"/>
</dbReference>
<dbReference type="RefSeq" id="WP_317901385.1">
    <property type="nucleotide sequence ID" value="NZ_JAIRBC010000006.1"/>
</dbReference>
<protein>
    <submittedName>
        <fullName evidence="2">HdeD family acid-resistance protein</fullName>
    </submittedName>
</protein>
<feature type="transmembrane region" description="Helical" evidence="1">
    <location>
        <begin position="34"/>
        <end position="55"/>
    </location>
</feature>
<organism evidence="2 3">
    <name type="scientific">Cerina litoralis</name>
    <dbReference type="NCBI Taxonomy" id="2874477"/>
    <lineage>
        <taxon>Bacteria</taxon>
        <taxon>Pseudomonadati</taxon>
        <taxon>Bacteroidota</taxon>
        <taxon>Flavobacteriia</taxon>
        <taxon>Flavobacteriales</taxon>
        <taxon>Flavobacteriaceae</taxon>
        <taxon>Cerina</taxon>
    </lineage>
</organism>
<feature type="transmembrane region" description="Helical" evidence="1">
    <location>
        <begin position="148"/>
        <end position="171"/>
    </location>
</feature>
<dbReference type="Proteomes" id="UP001200642">
    <property type="component" value="Unassembled WGS sequence"/>
</dbReference>
<accession>A0AAE3JQG8</accession>
<proteinExistence type="predicted"/>